<evidence type="ECO:0000313" key="2">
    <source>
        <dbReference type="Proteomes" id="UP000175971"/>
    </source>
</evidence>
<accession>A0A1E7LXM7</accession>
<dbReference type="AlphaFoldDB" id="A0A1E7LXM7"/>
<dbReference type="EMBL" id="LJGZ01000021">
    <property type="protein sequence ID" value="OEV20944.1"/>
    <property type="molecule type" value="Genomic_DNA"/>
</dbReference>
<reference evidence="1 2" key="1">
    <citation type="journal article" date="2016" name="Front. Microbiol.">
        <title>Comparative Genomics Analysis of Streptomyces Species Reveals Their Adaptation to the Marine Environment and Their Diversity at the Genomic Level.</title>
        <authorList>
            <person name="Tian X."/>
            <person name="Zhang Z."/>
            <person name="Yang T."/>
            <person name="Chen M."/>
            <person name="Li J."/>
            <person name="Chen F."/>
            <person name="Yang J."/>
            <person name="Li W."/>
            <person name="Zhang B."/>
            <person name="Zhang Z."/>
            <person name="Wu J."/>
            <person name="Zhang C."/>
            <person name="Long L."/>
            <person name="Xiao J."/>
        </authorList>
    </citation>
    <scope>NUCLEOTIDE SEQUENCE [LARGE SCALE GENOMIC DNA]</scope>
    <source>
        <strain evidence="1 2">SCSIO M10372</strain>
    </source>
</reference>
<dbReference type="RefSeq" id="WP_070200969.1">
    <property type="nucleotide sequence ID" value="NZ_LJGZ01000021.1"/>
</dbReference>
<keyword evidence="2" id="KW-1185">Reference proteome</keyword>
<proteinExistence type="predicted"/>
<protein>
    <submittedName>
        <fullName evidence="1">Uncharacterized protein</fullName>
    </submittedName>
</protein>
<dbReference type="Proteomes" id="UP000175971">
    <property type="component" value="Unassembled WGS sequence"/>
</dbReference>
<evidence type="ECO:0000313" key="1">
    <source>
        <dbReference type="EMBL" id="OEV20944.1"/>
    </source>
</evidence>
<name>A0A1E7LXM7_9ACTN</name>
<dbReference type="OrthoDB" id="4134660at2"/>
<dbReference type="PATRIC" id="fig|518642.7.peg.9386"/>
<organism evidence="1 2">
    <name type="scientific">Streptomyces nanshensis</name>
    <dbReference type="NCBI Taxonomy" id="518642"/>
    <lineage>
        <taxon>Bacteria</taxon>
        <taxon>Bacillati</taxon>
        <taxon>Actinomycetota</taxon>
        <taxon>Actinomycetes</taxon>
        <taxon>Kitasatosporales</taxon>
        <taxon>Streptomycetaceae</taxon>
        <taxon>Streptomyces</taxon>
    </lineage>
</organism>
<comment type="caution">
    <text evidence="1">The sequence shown here is derived from an EMBL/GenBank/DDBJ whole genome shotgun (WGS) entry which is preliminary data.</text>
</comment>
<sequence>MSVDIRAVLRKQEDELRRFRRNLFSTEPADSGLASVLPKDVLEQLRAEGKTVPHRFGPVRSVTDRHAVLTIVGDITDQAVLLDRPGREGAVLTLSVAARHKQLGTRQAVDPGEARAWVEAIVGPKWLPHFYSAGALSGSTAGETSPSRPLTTQYFYLFLGADGVPHGEPEHQLGVQLTPLIHTP</sequence>
<gene>
    <name evidence="1" type="ORF">AN221_11275</name>
</gene>